<dbReference type="Proteomes" id="UP001258017">
    <property type="component" value="Unassembled WGS sequence"/>
</dbReference>
<accession>A0AAD9RFD6</accession>
<keyword evidence="4" id="KW-1185">Reference proteome</keyword>
<feature type="region of interest" description="Disordered" evidence="1">
    <location>
        <begin position="21"/>
        <end position="51"/>
    </location>
</feature>
<proteinExistence type="predicted"/>
<evidence type="ECO:0000313" key="4">
    <source>
        <dbReference type="Proteomes" id="UP001258017"/>
    </source>
</evidence>
<reference evidence="3" key="2">
    <citation type="journal article" date="2023" name="Commun. Biol.">
        <title>Intrasexual cuticular hydrocarbon dimorphism in a wasp sheds light on hydrocarbon biosynthesis genes in Hymenoptera.</title>
        <authorList>
            <person name="Moris V.C."/>
            <person name="Podsiadlowski L."/>
            <person name="Martin S."/>
            <person name="Oeyen J.P."/>
            <person name="Donath A."/>
            <person name="Petersen M."/>
            <person name="Wilbrandt J."/>
            <person name="Misof B."/>
            <person name="Liedtke D."/>
            <person name="Thamm M."/>
            <person name="Scheiner R."/>
            <person name="Schmitt T."/>
            <person name="Niehuis O."/>
        </authorList>
    </citation>
    <scope>NUCLEOTIDE SEQUENCE</scope>
    <source>
        <strain evidence="3">GBR_01_08_01A</strain>
    </source>
</reference>
<reference evidence="3" key="1">
    <citation type="submission" date="2021-08" db="EMBL/GenBank/DDBJ databases">
        <authorList>
            <person name="Misof B."/>
            <person name="Oliver O."/>
            <person name="Podsiadlowski L."/>
            <person name="Donath A."/>
            <person name="Peters R."/>
            <person name="Mayer C."/>
            <person name="Rust J."/>
            <person name="Gunkel S."/>
            <person name="Lesny P."/>
            <person name="Martin S."/>
            <person name="Oeyen J.P."/>
            <person name="Petersen M."/>
            <person name="Panagiotis P."/>
            <person name="Wilbrandt J."/>
            <person name="Tanja T."/>
        </authorList>
    </citation>
    <scope>NUCLEOTIDE SEQUENCE</scope>
    <source>
        <strain evidence="3">GBR_01_08_01A</strain>
        <tissue evidence="3">Thorax + abdomen</tissue>
    </source>
</reference>
<dbReference type="AlphaFoldDB" id="A0AAD9RFD6"/>
<organism evidence="3 4">
    <name type="scientific">Odynerus spinipes</name>
    <dbReference type="NCBI Taxonomy" id="1348599"/>
    <lineage>
        <taxon>Eukaryota</taxon>
        <taxon>Metazoa</taxon>
        <taxon>Ecdysozoa</taxon>
        <taxon>Arthropoda</taxon>
        <taxon>Hexapoda</taxon>
        <taxon>Insecta</taxon>
        <taxon>Pterygota</taxon>
        <taxon>Neoptera</taxon>
        <taxon>Endopterygota</taxon>
        <taxon>Hymenoptera</taxon>
        <taxon>Apocrita</taxon>
        <taxon>Aculeata</taxon>
        <taxon>Vespoidea</taxon>
        <taxon>Vespidae</taxon>
        <taxon>Eumeninae</taxon>
        <taxon>Odynerus</taxon>
    </lineage>
</organism>
<evidence type="ECO:0000259" key="2">
    <source>
        <dbReference type="Pfam" id="PF23055"/>
    </source>
</evidence>
<dbReference type="Pfam" id="PF23055">
    <property type="entry name" value="DUF7041"/>
    <property type="match status" value="1"/>
</dbReference>
<dbReference type="InterPro" id="IPR055469">
    <property type="entry name" value="DUF7041"/>
</dbReference>
<sequence length="231" mass="26620">MATCHTPIASASRSQVNNTPLIDITKITSDETKTDTRQQAENNVHEQNPPPALATLLNEDFISAIRKVQLPSFMQDRTDIWFFVIESEFQSSRIVNDLTKYNALVEEVKELRHMFTEFLKSSWTKDSNNNGHYQNQTRRLRSRSTTPNQSGSAVSVLSKKYIQNKTQATEYKLYAANNTVINTYGKKYMEMDFGLRRAFKWNFLVADVTHPIIGQSATCKHPWNFHHQCKP</sequence>
<evidence type="ECO:0000313" key="3">
    <source>
        <dbReference type="EMBL" id="KAK2578745.1"/>
    </source>
</evidence>
<protein>
    <recommendedName>
        <fullName evidence="2">DUF7041 domain-containing protein</fullName>
    </recommendedName>
</protein>
<evidence type="ECO:0000256" key="1">
    <source>
        <dbReference type="SAM" id="MobiDB-lite"/>
    </source>
</evidence>
<feature type="domain" description="DUF7041" evidence="2">
    <location>
        <begin position="70"/>
        <end position="110"/>
    </location>
</feature>
<feature type="region of interest" description="Disordered" evidence="1">
    <location>
        <begin position="126"/>
        <end position="151"/>
    </location>
</feature>
<name>A0AAD9RFD6_9HYME</name>
<feature type="compositionally biased region" description="Basic and acidic residues" evidence="1">
    <location>
        <begin position="28"/>
        <end position="38"/>
    </location>
</feature>
<dbReference type="EMBL" id="JAIFRP010000178">
    <property type="protein sequence ID" value="KAK2578745.1"/>
    <property type="molecule type" value="Genomic_DNA"/>
</dbReference>
<comment type="caution">
    <text evidence="3">The sequence shown here is derived from an EMBL/GenBank/DDBJ whole genome shotgun (WGS) entry which is preliminary data.</text>
</comment>
<gene>
    <name evidence="3" type="ORF">KPH14_012271</name>
</gene>